<dbReference type="EMBL" id="LUGG01000044">
    <property type="protein sequence ID" value="OBZ65395.1"/>
    <property type="molecule type" value="Genomic_DNA"/>
</dbReference>
<protein>
    <submittedName>
        <fullName evidence="1">Uncharacterized protein</fullName>
    </submittedName>
</protein>
<organism evidence="1 2">
    <name type="scientific">Grifola frondosa</name>
    <name type="common">Maitake</name>
    <name type="synonym">Polyporus frondosus</name>
    <dbReference type="NCBI Taxonomy" id="5627"/>
    <lineage>
        <taxon>Eukaryota</taxon>
        <taxon>Fungi</taxon>
        <taxon>Dikarya</taxon>
        <taxon>Basidiomycota</taxon>
        <taxon>Agaricomycotina</taxon>
        <taxon>Agaricomycetes</taxon>
        <taxon>Polyporales</taxon>
        <taxon>Grifolaceae</taxon>
        <taxon>Grifola</taxon>
    </lineage>
</organism>
<accession>A0A1C7LKW5</accession>
<evidence type="ECO:0000313" key="2">
    <source>
        <dbReference type="Proteomes" id="UP000092993"/>
    </source>
</evidence>
<reference evidence="1 2" key="1">
    <citation type="submission" date="2016-03" db="EMBL/GenBank/DDBJ databases">
        <title>Whole genome sequencing of Grifola frondosa 9006-11.</title>
        <authorList>
            <person name="Min B."/>
            <person name="Park H."/>
            <person name="Kim J.-G."/>
            <person name="Cho H."/>
            <person name="Oh Y.-L."/>
            <person name="Kong W.-S."/>
            <person name="Choi I.-G."/>
        </authorList>
    </citation>
    <scope>NUCLEOTIDE SEQUENCE [LARGE SCALE GENOMIC DNA]</scope>
    <source>
        <strain evidence="1 2">9006-11</strain>
    </source>
</reference>
<evidence type="ECO:0000313" key="1">
    <source>
        <dbReference type="EMBL" id="OBZ65395.1"/>
    </source>
</evidence>
<name>A0A1C7LKW5_GRIFR</name>
<dbReference type="AlphaFoldDB" id="A0A1C7LKW5"/>
<proteinExistence type="predicted"/>
<gene>
    <name evidence="1" type="ORF">A0H81_14566</name>
</gene>
<dbReference type="Proteomes" id="UP000092993">
    <property type="component" value="Unassembled WGS sequence"/>
</dbReference>
<comment type="caution">
    <text evidence="1">The sequence shown here is derived from an EMBL/GenBank/DDBJ whole genome shotgun (WGS) entry which is preliminary data.</text>
</comment>
<sequence length="84" mass="9199">MKMVTAKDGTYQLQLVVSPRAGAHVFYEKCQPKSAESIRTTRELHDQKERISWSLTNACCFSLLPSALDLGNSKSNASTPALAV</sequence>
<keyword evidence="2" id="KW-1185">Reference proteome</keyword>